<keyword evidence="3" id="KW-1185">Reference proteome</keyword>
<name>A0A7Y9WZ40_9ACTN</name>
<protein>
    <submittedName>
        <fullName evidence="2">Uncharacterized protein</fullName>
    </submittedName>
</protein>
<feature type="compositionally biased region" description="Basic and acidic residues" evidence="1">
    <location>
        <begin position="68"/>
        <end position="95"/>
    </location>
</feature>
<feature type="compositionally biased region" description="Polar residues" evidence="1">
    <location>
        <begin position="97"/>
        <end position="108"/>
    </location>
</feature>
<comment type="caution">
    <text evidence="2">The sequence shown here is derived from an EMBL/GenBank/DDBJ whole genome shotgun (WGS) entry which is preliminary data.</text>
</comment>
<proteinExistence type="predicted"/>
<evidence type="ECO:0000313" key="2">
    <source>
        <dbReference type="EMBL" id="NYH42003.1"/>
    </source>
</evidence>
<dbReference type="RefSeq" id="WP_179779899.1">
    <property type="nucleotide sequence ID" value="NZ_JACCHK010000001.1"/>
</dbReference>
<evidence type="ECO:0000313" key="3">
    <source>
        <dbReference type="Proteomes" id="UP000523545"/>
    </source>
</evidence>
<feature type="region of interest" description="Disordered" evidence="1">
    <location>
        <begin position="65"/>
        <end position="108"/>
    </location>
</feature>
<reference evidence="2 3" key="1">
    <citation type="submission" date="2020-07" db="EMBL/GenBank/DDBJ databases">
        <title>Sequencing the genomes of 1000 actinobacteria strains.</title>
        <authorList>
            <person name="Klenk H.-P."/>
        </authorList>
    </citation>
    <scope>NUCLEOTIDE SEQUENCE [LARGE SCALE GENOMIC DNA]</scope>
    <source>
        <strain evidence="2 3">DSM 45876</strain>
    </source>
</reference>
<gene>
    <name evidence="2" type="ORF">HNR22_001730</name>
</gene>
<dbReference type="AlphaFoldDB" id="A0A7Y9WZ40"/>
<accession>A0A7Y9WZ40</accession>
<sequence length="108" mass="11778">MSRPAAMRASSRSSTAVRRSWLPSALNADVPVVLGSWQARVPESSDASQRTCSFALRCTQVVNRTRPSLKDGGRVRQRDGVTQRDPLRRRGDRQDQAGASSSAVALIK</sequence>
<evidence type="ECO:0000256" key="1">
    <source>
        <dbReference type="SAM" id="MobiDB-lite"/>
    </source>
</evidence>
<dbReference type="EMBL" id="JACCHK010000001">
    <property type="protein sequence ID" value="NYH42003.1"/>
    <property type="molecule type" value="Genomic_DNA"/>
</dbReference>
<dbReference type="Proteomes" id="UP000523545">
    <property type="component" value="Unassembled WGS sequence"/>
</dbReference>
<organism evidence="2 3">
    <name type="scientific">Micromonospora jinlongensis</name>
    <dbReference type="NCBI Taxonomy" id="1287877"/>
    <lineage>
        <taxon>Bacteria</taxon>
        <taxon>Bacillati</taxon>
        <taxon>Actinomycetota</taxon>
        <taxon>Actinomycetes</taxon>
        <taxon>Micromonosporales</taxon>
        <taxon>Micromonosporaceae</taxon>
        <taxon>Micromonospora</taxon>
    </lineage>
</organism>